<reference evidence="2 3" key="1">
    <citation type="submission" date="2019-07" db="EMBL/GenBank/DDBJ databases">
        <title>WGS assembly of Gossypium tomentosum.</title>
        <authorList>
            <person name="Chen Z.J."/>
            <person name="Sreedasyam A."/>
            <person name="Ando A."/>
            <person name="Song Q."/>
            <person name="De L."/>
            <person name="Hulse-Kemp A."/>
            <person name="Ding M."/>
            <person name="Ye W."/>
            <person name="Kirkbride R."/>
            <person name="Jenkins J."/>
            <person name="Plott C."/>
            <person name="Lovell J."/>
            <person name="Lin Y.-M."/>
            <person name="Vaughn R."/>
            <person name="Liu B."/>
            <person name="Li W."/>
            <person name="Simpson S."/>
            <person name="Scheffler B."/>
            <person name="Saski C."/>
            <person name="Grover C."/>
            <person name="Hu G."/>
            <person name="Conover J."/>
            <person name="Carlson J."/>
            <person name="Shu S."/>
            <person name="Boston L."/>
            <person name="Williams M."/>
            <person name="Peterson D."/>
            <person name="Mcgee K."/>
            <person name="Jones D."/>
            <person name="Wendel J."/>
            <person name="Stelly D."/>
            <person name="Grimwood J."/>
            <person name="Schmutz J."/>
        </authorList>
    </citation>
    <scope>NUCLEOTIDE SEQUENCE [LARGE SCALE GENOMIC DNA]</scope>
    <source>
        <strain evidence="2">7179.01</strain>
    </source>
</reference>
<organism evidence="2 3">
    <name type="scientific">Gossypium tomentosum</name>
    <name type="common">Hawaiian cotton</name>
    <name type="synonym">Gossypium sandvicense</name>
    <dbReference type="NCBI Taxonomy" id="34277"/>
    <lineage>
        <taxon>Eukaryota</taxon>
        <taxon>Viridiplantae</taxon>
        <taxon>Streptophyta</taxon>
        <taxon>Embryophyta</taxon>
        <taxon>Tracheophyta</taxon>
        <taxon>Spermatophyta</taxon>
        <taxon>Magnoliopsida</taxon>
        <taxon>eudicotyledons</taxon>
        <taxon>Gunneridae</taxon>
        <taxon>Pentapetalae</taxon>
        <taxon>rosids</taxon>
        <taxon>malvids</taxon>
        <taxon>Malvales</taxon>
        <taxon>Malvaceae</taxon>
        <taxon>Malvoideae</taxon>
        <taxon>Gossypium</taxon>
    </lineage>
</organism>
<gene>
    <name evidence="2" type="ORF">ES332_D05G392100v1</name>
</gene>
<evidence type="ECO:0000256" key="1">
    <source>
        <dbReference type="SAM" id="Phobius"/>
    </source>
</evidence>
<proteinExistence type="predicted"/>
<feature type="transmembrane region" description="Helical" evidence="1">
    <location>
        <begin position="36"/>
        <end position="59"/>
    </location>
</feature>
<sequence>MMWRAPPLCSSSALLRTQWPTNQGWWFWRWSGDGGGVMVAMALAAVSLLFCCCDSGAIMA</sequence>
<dbReference type="EMBL" id="CM017627">
    <property type="protein sequence ID" value="TYH74350.1"/>
    <property type="molecule type" value="Genomic_DNA"/>
</dbReference>
<dbReference type="AlphaFoldDB" id="A0A5D2L5H1"/>
<evidence type="ECO:0000313" key="3">
    <source>
        <dbReference type="Proteomes" id="UP000322667"/>
    </source>
</evidence>
<keyword evidence="3" id="KW-1185">Reference proteome</keyword>
<dbReference type="Proteomes" id="UP000322667">
    <property type="component" value="Chromosome D05"/>
</dbReference>
<keyword evidence="1" id="KW-0812">Transmembrane</keyword>
<keyword evidence="1" id="KW-0472">Membrane</keyword>
<keyword evidence="1" id="KW-1133">Transmembrane helix</keyword>
<accession>A0A5D2L5H1</accession>
<protein>
    <submittedName>
        <fullName evidence="2">Uncharacterized protein</fullName>
    </submittedName>
</protein>
<name>A0A5D2L5H1_GOSTO</name>
<evidence type="ECO:0000313" key="2">
    <source>
        <dbReference type="EMBL" id="TYH74350.1"/>
    </source>
</evidence>